<dbReference type="RefSeq" id="WP_326836302.1">
    <property type="nucleotide sequence ID" value="NZ_CP142149.1"/>
</dbReference>
<dbReference type="PANTHER" id="PTHR33164:SF99">
    <property type="entry name" value="MARR FAMILY REGULATORY PROTEIN"/>
    <property type="match status" value="1"/>
</dbReference>
<dbReference type="InterPro" id="IPR039422">
    <property type="entry name" value="MarR/SlyA-like"/>
</dbReference>
<dbReference type="Proteomes" id="UP001330812">
    <property type="component" value="Chromosome"/>
</dbReference>
<dbReference type="InterPro" id="IPR036390">
    <property type="entry name" value="WH_DNA-bd_sf"/>
</dbReference>
<feature type="domain" description="HTH marR-type" evidence="1">
    <location>
        <begin position="11"/>
        <end position="147"/>
    </location>
</feature>
<sequence length="194" mass="21172">MSEPRWLSEDEQLVWRDFSQAAALLQARLEGQLQHDSGMPHTYYEVLVSLSEAEGRRLRMSELAEARGSSRSRLSHAVARLEGKGWVRRESCPTDKRGAWAVLTDAGYAALEEAAPGHVETVRESLFDRLTPAQVAQLGEISSAILGGLRPQCAAALAAEEAREFVAPVVELPKSPLFARRVAGRDVGPSGTPR</sequence>
<proteinExistence type="predicted"/>
<keyword evidence="3" id="KW-1185">Reference proteome</keyword>
<reference evidence="2 3" key="1">
    <citation type="journal article" date="2015" name="Int. J. Syst. Evol. Microbiol.">
        <title>Amycolatopsis rhabdoformis sp. nov., an actinomycete isolated from a tropical forest soil.</title>
        <authorList>
            <person name="Souza W.R."/>
            <person name="Silva R.E."/>
            <person name="Goodfellow M."/>
            <person name="Busarakam K."/>
            <person name="Figueiro F.S."/>
            <person name="Ferreira D."/>
            <person name="Rodrigues-Filho E."/>
            <person name="Moraes L.A.B."/>
            <person name="Zucchi T.D."/>
        </authorList>
    </citation>
    <scope>NUCLEOTIDE SEQUENCE [LARGE SCALE GENOMIC DNA]</scope>
    <source>
        <strain evidence="2 3">NCIMB 14900</strain>
    </source>
</reference>
<evidence type="ECO:0000313" key="3">
    <source>
        <dbReference type="Proteomes" id="UP001330812"/>
    </source>
</evidence>
<dbReference type="PRINTS" id="PR00598">
    <property type="entry name" value="HTHMARR"/>
</dbReference>
<dbReference type="PANTHER" id="PTHR33164">
    <property type="entry name" value="TRANSCRIPTIONAL REGULATOR, MARR FAMILY"/>
    <property type="match status" value="1"/>
</dbReference>
<name>A0ABZ1IIF8_9PSEU</name>
<dbReference type="SUPFAM" id="SSF46785">
    <property type="entry name" value="Winged helix' DNA-binding domain"/>
    <property type="match status" value="1"/>
</dbReference>
<dbReference type="InterPro" id="IPR000835">
    <property type="entry name" value="HTH_MarR-typ"/>
</dbReference>
<dbReference type="InterPro" id="IPR036388">
    <property type="entry name" value="WH-like_DNA-bd_sf"/>
</dbReference>
<dbReference type="Gene3D" id="1.10.10.10">
    <property type="entry name" value="Winged helix-like DNA-binding domain superfamily/Winged helix DNA-binding domain"/>
    <property type="match status" value="1"/>
</dbReference>
<dbReference type="Pfam" id="PF12802">
    <property type="entry name" value="MarR_2"/>
    <property type="match status" value="1"/>
</dbReference>
<protein>
    <submittedName>
        <fullName evidence="2">MarR family transcriptional regulator</fullName>
    </submittedName>
</protein>
<accession>A0ABZ1IIF8</accession>
<organism evidence="2 3">
    <name type="scientific">Amycolatopsis rhabdoformis</name>
    <dbReference type="NCBI Taxonomy" id="1448059"/>
    <lineage>
        <taxon>Bacteria</taxon>
        <taxon>Bacillati</taxon>
        <taxon>Actinomycetota</taxon>
        <taxon>Actinomycetes</taxon>
        <taxon>Pseudonocardiales</taxon>
        <taxon>Pseudonocardiaceae</taxon>
        <taxon>Amycolatopsis</taxon>
    </lineage>
</organism>
<dbReference type="SMART" id="SM00347">
    <property type="entry name" value="HTH_MARR"/>
    <property type="match status" value="1"/>
</dbReference>
<evidence type="ECO:0000313" key="2">
    <source>
        <dbReference type="EMBL" id="WSE33503.1"/>
    </source>
</evidence>
<dbReference type="PROSITE" id="PS50995">
    <property type="entry name" value="HTH_MARR_2"/>
    <property type="match status" value="1"/>
</dbReference>
<gene>
    <name evidence="2" type="ORF">VSH64_15530</name>
</gene>
<dbReference type="EMBL" id="CP142149">
    <property type="protein sequence ID" value="WSE33503.1"/>
    <property type="molecule type" value="Genomic_DNA"/>
</dbReference>
<evidence type="ECO:0000259" key="1">
    <source>
        <dbReference type="PROSITE" id="PS50995"/>
    </source>
</evidence>